<dbReference type="GO" id="GO:0005737">
    <property type="term" value="C:cytoplasm"/>
    <property type="evidence" value="ECO:0007669"/>
    <property type="project" value="UniProtKB-SubCell"/>
</dbReference>
<evidence type="ECO:0000256" key="4">
    <source>
        <dbReference type="SAM" id="MobiDB-lite"/>
    </source>
</evidence>
<comment type="similarity">
    <text evidence="2">Belongs to the vinculin/alpha-catenin family.</text>
</comment>
<feature type="region of interest" description="Disordered" evidence="4">
    <location>
        <begin position="599"/>
        <end position="618"/>
    </location>
</feature>
<keyword evidence="3" id="KW-0963">Cytoplasm</keyword>
<evidence type="ECO:0000256" key="2">
    <source>
        <dbReference type="ARBA" id="ARBA00008376"/>
    </source>
</evidence>
<dbReference type="InterPro" id="IPR036723">
    <property type="entry name" value="Alpha-catenin/vinculin-like_sf"/>
</dbReference>
<dbReference type="PANTHER" id="PTHR46342:SF1">
    <property type="entry name" value="ALPHA-CATULIN"/>
    <property type="match status" value="1"/>
</dbReference>
<dbReference type="SUPFAM" id="SSF47220">
    <property type="entry name" value="alpha-catenin/vinculin-like"/>
    <property type="match status" value="3"/>
</dbReference>
<dbReference type="Gene3D" id="1.20.120.230">
    <property type="entry name" value="Alpha-catenin/vinculin-like"/>
    <property type="match status" value="4"/>
</dbReference>
<dbReference type="GO" id="GO:0007155">
    <property type="term" value="P:cell adhesion"/>
    <property type="evidence" value="ECO:0007669"/>
    <property type="project" value="InterPro"/>
</dbReference>
<keyword evidence="6" id="KW-1185">Reference proteome</keyword>
<reference evidence="5" key="1">
    <citation type="submission" date="2020-08" db="EMBL/GenBank/DDBJ databases">
        <title>Multicomponent nature underlies the extraordinary mechanical properties of spider dragline silk.</title>
        <authorList>
            <person name="Kono N."/>
            <person name="Nakamura H."/>
            <person name="Mori M."/>
            <person name="Yoshida Y."/>
            <person name="Ohtoshi R."/>
            <person name="Malay A.D."/>
            <person name="Moran D.A.P."/>
            <person name="Tomita M."/>
            <person name="Numata K."/>
            <person name="Arakawa K."/>
        </authorList>
    </citation>
    <scope>NUCLEOTIDE SEQUENCE</scope>
</reference>
<gene>
    <name evidence="5" type="primary">CTNNAL1</name>
    <name evidence="5" type="ORF">TNIN_234411</name>
</gene>
<dbReference type="GO" id="GO:0051015">
    <property type="term" value="F:actin filament binding"/>
    <property type="evidence" value="ECO:0007669"/>
    <property type="project" value="InterPro"/>
</dbReference>
<evidence type="ECO:0000313" key="5">
    <source>
        <dbReference type="EMBL" id="GFS44736.1"/>
    </source>
</evidence>
<dbReference type="InterPro" id="IPR006077">
    <property type="entry name" value="Vinculin/catenin"/>
</dbReference>
<dbReference type="AlphaFoldDB" id="A0A8X6MDX7"/>
<evidence type="ECO:0000313" key="6">
    <source>
        <dbReference type="Proteomes" id="UP000886998"/>
    </source>
</evidence>
<evidence type="ECO:0000256" key="1">
    <source>
        <dbReference type="ARBA" id="ARBA00004496"/>
    </source>
</evidence>
<dbReference type="GO" id="GO:0071944">
    <property type="term" value="C:cell periphery"/>
    <property type="evidence" value="ECO:0007669"/>
    <property type="project" value="UniProtKB-ARBA"/>
</dbReference>
<dbReference type="GO" id="GO:0007266">
    <property type="term" value="P:Rho protein signal transduction"/>
    <property type="evidence" value="ECO:0007669"/>
    <property type="project" value="InterPro"/>
</dbReference>
<protein>
    <submittedName>
        <fullName evidence="5">Alpha-catulin</fullName>
    </submittedName>
</protein>
<dbReference type="Pfam" id="PF01044">
    <property type="entry name" value="Vinculin"/>
    <property type="match status" value="1"/>
</dbReference>
<dbReference type="InterPro" id="IPR030045">
    <property type="entry name" value="CTNNAL1"/>
</dbReference>
<evidence type="ECO:0000256" key="3">
    <source>
        <dbReference type="ARBA" id="ARBA00022490"/>
    </source>
</evidence>
<proteinExistence type="inferred from homology"/>
<dbReference type="EMBL" id="BMAV01025789">
    <property type="protein sequence ID" value="GFS44736.1"/>
    <property type="molecule type" value="Genomic_DNA"/>
</dbReference>
<dbReference type="PANTHER" id="PTHR46342">
    <property type="entry name" value="ALPHA-CATULIN"/>
    <property type="match status" value="1"/>
</dbReference>
<organism evidence="5 6">
    <name type="scientific">Trichonephila inaurata madagascariensis</name>
    <dbReference type="NCBI Taxonomy" id="2747483"/>
    <lineage>
        <taxon>Eukaryota</taxon>
        <taxon>Metazoa</taxon>
        <taxon>Ecdysozoa</taxon>
        <taxon>Arthropoda</taxon>
        <taxon>Chelicerata</taxon>
        <taxon>Arachnida</taxon>
        <taxon>Araneae</taxon>
        <taxon>Araneomorphae</taxon>
        <taxon>Entelegynae</taxon>
        <taxon>Araneoidea</taxon>
        <taxon>Nephilidae</taxon>
        <taxon>Trichonephila</taxon>
        <taxon>Trichonephila inaurata</taxon>
    </lineage>
</organism>
<accession>A0A8X6MDX7</accession>
<name>A0A8X6MDX7_9ARAC</name>
<dbReference type="Proteomes" id="UP000886998">
    <property type="component" value="Unassembled WGS sequence"/>
</dbReference>
<sequence>MNHCYESQLQKNSRSLEIDYNHFERGVSISLNRLENAANFTEFVKAFSQFGSEMVELAHLTGDRQNDLKDERRRSQMAVARQILERSTMMLLTSSKVCFRHPECASSRENRDAVFHQMRQAMELINFVAKDGMISEPLADIPTVQNNRSPHHAMSVLLCTEELEQSNSLYNAIKHFEDIVEITRMTLVGPPYRERLKSALDAIMERTQDFTDSAYTTHAHREKILLLCDRARLELNQLFRIGVTLDQSECTSPTEDLEAAILQVLRATKDLKQELQDTAIDQAHELLKLFEETDILSFLKSAALAGDQDRLEEYSEKFTEYAEHVQDACKLLQHIASTECSQVTSKNTESSLKVFAAQVLNSCRTVALNPMCEISKENLEVFLEMWNLLCQDVISIYKEISELCRRDIQYKTVYMSLPRPGKHGATSKQLKPSKLDVEEQAKIAKLGLEMKLLTSEIDAETERWSSSENDLCKRARSMSQMAFSMYQFTRGEGDLKTTQVPGGQHKNELLEYLDKVPTFVQQLQFTVKNPTVGKAATFTKVDNVIQETKNLMNVISKVVTTCLLCATKYNIDFHSLTSHAQTASPYQNDLEDYVFDRSTASSSLPSKDSGQNSSKPNI</sequence>
<dbReference type="OrthoDB" id="9933814at2759"/>
<comment type="subcellular location">
    <subcellularLocation>
        <location evidence="1">Cytoplasm</location>
    </subcellularLocation>
</comment>
<comment type="caution">
    <text evidence="5">The sequence shown here is derived from an EMBL/GenBank/DDBJ whole genome shotgun (WGS) entry which is preliminary data.</text>
</comment>